<organism evidence="3 4">
    <name type="scientific">Sclerotinia borealis (strain F-4128)</name>
    <dbReference type="NCBI Taxonomy" id="1432307"/>
    <lineage>
        <taxon>Eukaryota</taxon>
        <taxon>Fungi</taxon>
        <taxon>Dikarya</taxon>
        <taxon>Ascomycota</taxon>
        <taxon>Pezizomycotina</taxon>
        <taxon>Leotiomycetes</taxon>
        <taxon>Helotiales</taxon>
        <taxon>Sclerotiniaceae</taxon>
        <taxon>Sclerotinia</taxon>
    </lineage>
</organism>
<name>W9C7K1_SCLBF</name>
<dbReference type="AlphaFoldDB" id="W9C7K1"/>
<dbReference type="EMBL" id="AYSA01000455">
    <property type="protein sequence ID" value="ESZ91806.1"/>
    <property type="molecule type" value="Genomic_DNA"/>
</dbReference>
<keyword evidence="2" id="KW-0732">Signal</keyword>
<evidence type="ECO:0000313" key="4">
    <source>
        <dbReference type="Proteomes" id="UP000019487"/>
    </source>
</evidence>
<evidence type="ECO:0000313" key="3">
    <source>
        <dbReference type="EMBL" id="ESZ91806.1"/>
    </source>
</evidence>
<sequence length="396" mass="42239">MRTIRTPFRIVVLLWLCMIWMGMGMGMVQGADTVADGDKDKYKGGLLVGGNGKEMENGKGNGKGMEKGEREEDMRYEGYEGKDQDEERLPLPSYHFGAGMEVQCLERDFHTGEHIQLDDGSLKYIPFPICNETGKPLELKYGIEEELNCTIPIITDSFFHILEFYIHSDAPLSCRLPSRPAPTIHHINSYPNYKQEYIPLTFALAGTFQLSHLHIASHLNVLLHSVPKHRTQKRDSGVLGCGVGYSTGGRGMGRGMGMKKLIIGDELGLRFSVRWFQGTMLPGGDGRGGWRFGEGGYGDGDGWRGWWGVLGGFAVGVMVMGSWVGGWGRGVSGRGRGKLGLGGAGSGGKSLGGATPLGYGVVGSNGGGGGAKVGNGWGFVGGGSGGGGGRGDGKRD</sequence>
<gene>
    <name evidence="3" type="ORF">SBOR_7801</name>
</gene>
<keyword evidence="1" id="KW-0472">Membrane</keyword>
<keyword evidence="4" id="KW-1185">Reference proteome</keyword>
<comment type="caution">
    <text evidence="3">The sequence shown here is derived from an EMBL/GenBank/DDBJ whole genome shotgun (WGS) entry which is preliminary data.</text>
</comment>
<protein>
    <submittedName>
        <fullName evidence="3">Uncharacterized protein</fullName>
    </submittedName>
</protein>
<dbReference type="PANTHER" id="PTHR40368:SF1">
    <property type="entry name" value="YALI0F14399P"/>
    <property type="match status" value="1"/>
</dbReference>
<dbReference type="Proteomes" id="UP000019487">
    <property type="component" value="Unassembled WGS sequence"/>
</dbReference>
<feature type="transmembrane region" description="Helical" evidence="1">
    <location>
        <begin position="306"/>
        <end position="328"/>
    </location>
</feature>
<feature type="chain" id="PRO_5004921680" evidence="2">
    <location>
        <begin position="31"/>
        <end position="396"/>
    </location>
</feature>
<feature type="signal peptide" evidence="2">
    <location>
        <begin position="1"/>
        <end position="30"/>
    </location>
</feature>
<dbReference type="HOGENOM" id="CLU_051199_2_0_1"/>
<reference evidence="3 4" key="1">
    <citation type="journal article" date="2014" name="Genome Announc.">
        <title>Draft genome sequence of Sclerotinia borealis, a psychrophilic plant pathogenic fungus.</title>
        <authorList>
            <person name="Mardanov A.V."/>
            <person name="Beletsky A.V."/>
            <person name="Kadnikov V.V."/>
            <person name="Ignatov A.N."/>
            <person name="Ravin N.V."/>
        </authorList>
    </citation>
    <scope>NUCLEOTIDE SEQUENCE [LARGE SCALE GENOMIC DNA]</scope>
    <source>
        <strain evidence="4">F-4157</strain>
    </source>
</reference>
<keyword evidence="1" id="KW-1133">Transmembrane helix</keyword>
<proteinExistence type="predicted"/>
<keyword evidence="1" id="KW-0812">Transmembrane</keyword>
<accession>W9C7K1</accession>
<evidence type="ECO:0000256" key="2">
    <source>
        <dbReference type="SAM" id="SignalP"/>
    </source>
</evidence>
<dbReference type="PANTHER" id="PTHR40368">
    <property type="entry name" value="YALI0F14399P"/>
    <property type="match status" value="1"/>
</dbReference>
<evidence type="ECO:0000256" key="1">
    <source>
        <dbReference type="SAM" id="Phobius"/>
    </source>
</evidence>
<dbReference type="OrthoDB" id="18530at2759"/>
<dbReference type="STRING" id="1432307.W9C7K1"/>